<dbReference type="Proteomes" id="UP000298652">
    <property type="component" value="Chromosome 1"/>
</dbReference>
<dbReference type="Gramene" id="TKW40609">
    <property type="protein sequence ID" value="TKW40609"/>
    <property type="gene ID" value="SEVIR_1G257233v2"/>
</dbReference>
<gene>
    <name evidence="1" type="ORF">SEVIR_1G257233v2</name>
</gene>
<evidence type="ECO:0000313" key="2">
    <source>
        <dbReference type="Proteomes" id="UP000298652"/>
    </source>
</evidence>
<proteinExistence type="predicted"/>
<dbReference type="AlphaFoldDB" id="A0A4U6WH63"/>
<dbReference type="EMBL" id="CM016552">
    <property type="protein sequence ID" value="TKW40609.1"/>
    <property type="molecule type" value="Genomic_DNA"/>
</dbReference>
<evidence type="ECO:0000313" key="1">
    <source>
        <dbReference type="EMBL" id="TKW40609.1"/>
    </source>
</evidence>
<name>A0A4U6WH63_SETVI</name>
<sequence length="43" mass="5467">MEERRESFLFRESNRYMCNEWQWWVNTHQLHEEVCKGGFWSIS</sequence>
<reference evidence="1" key="1">
    <citation type="submission" date="2019-03" db="EMBL/GenBank/DDBJ databases">
        <title>WGS assembly of Setaria viridis.</title>
        <authorList>
            <person name="Huang P."/>
            <person name="Jenkins J."/>
            <person name="Grimwood J."/>
            <person name="Barry K."/>
            <person name="Healey A."/>
            <person name="Mamidi S."/>
            <person name="Sreedasyam A."/>
            <person name="Shu S."/>
            <person name="Feldman M."/>
            <person name="Wu J."/>
            <person name="Yu Y."/>
            <person name="Chen C."/>
            <person name="Johnson J."/>
            <person name="Rokhsar D."/>
            <person name="Baxter I."/>
            <person name="Schmutz J."/>
            <person name="Brutnell T."/>
            <person name="Kellogg E."/>
        </authorList>
    </citation>
    <scope>NUCLEOTIDE SEQUENCE [LARGE SCALE GENOMIC DNA]</scope>
</reference>
<keyword evidence="2" id="KW-1185">Reference proteome</keyword>
<accession>A0A4U6WH63</accession>
<protein>
    <submittedName>
        <fullName evidence="1">Uncharacterized protein</fullName>
    </submittedName>
</protein>
<organism evidence="1 2">
    <name type="scientific">Setaria viridis</name>
    <name type="common">Green bristlegrass</name>
    <name type="synonym">Setaria italica subsp. viridis</name>
    <dbReference type="NCBI Taxonomy" id="4556"/>
    <lineage>
        <taxon>Eukaryota</taxon>
        <taxon>Viridiplantae</taxon>
        <taxon>Streptophyta</taxon>
        <taxon>Embryophyta</taxon>
        <taxon>Tracheophyta</taxon>
        <taxon>Spermatophyta</taxon>
        <taxon>Magnoliopsida</taxon>
        <taxon>Liliopsida</taxon>
        <taxon>Poales</taxon>
        <taxon>Poaceae</taxon>
        <taxon>PACMAD clade</taxon>
        <taxon>Panicoideae</taxon>
        <taxon>Panicodae</taxon>
        <taxon>Paniceae</taxon>
        <taxon>Cenchrinae</taxon>
        <taxon>Setaria</taxon>
    </lineage>
</organism>